<evidence type="ECO:0000313" key="4">
    <source>
        <dbReference type="Proteomes" id="UP000422108"/>
    </source>
</evidence>
<dbReference type="EMBL" id="AP021879">
    <property type="protein sequence ID" value="BBO87643.1"/>
    <property type="molecule type" value="Genomic_DNA"/>
</dbReference>
<feature type="domain" description="Glycosyl transferase family 1" evidence="1">
    <location>
        <begin position="220"/>
        <end position="390"/>
    </location>
</feature>
<evidence type="ECO:0000259" key="1">
    <source>
        <dbReference type="Pfam" id="PF00534"/>
    </source>
</evidence>
<keyword evidence="4" id="KW-1185">Reference proteome</keyword>
<dbReference type="InterPro" id="IPR050194">
    <property type="entry name" value="Glycosyltransferase_grp1"/>
</dbReference>
<dbReference type="PANTHER" id="PTHR45947">
    <property type="entry name" value="SULFOQUINOVOSYL TRANSFERASE SQD2"/>
    <property type="match status" value="1"/>
</dbReference>
<keyword evidence="3" id="KW-0808">Transferase</keyword>
<accession>A0A5K8A4Y7</accession>
<dbReference type="AlphaFoldDB" id="A0A5K8A4Y7"/>
<feature type="domain" description="Glycosyltransferase subfamily 4-like N-terminal" evidence="2">
    <location>
        <begin position="23"/>
        <end position="210"/>
    </location>
</feature>
<evidence type="ECO:0000259" key="2">
    <source>
        <dbReference type="Pfam" id="PF13439"/>
    </source>
</evidence>
<protein>
    <submittedName>
        <fullName evidence="3">Glycosyltransferase WbuB</fullName>
    </submittedName>
</protein>
<sequence length="415" mass="46579">MAKITFLSLVFPPDSVSTAQIMGELAIELKKYGHDVNVITTTPHYNRDLKAETKQPISNFFGKLIQKSDYHGIPVYHILMLKKGPNVLVRLLAWLNFHFLNTIASIKLLKNPDMLIVPSPPLTMGINAYLFSLIHKCNFIYNVQEIYPDYAIKLGVIKNQPIIAILYALEKFVYKKSKALTVIAPNMAKVILKKGVSASKVHLISNFVDTGELFPQPKKNDFSKKNNLTDKFVVSYAGNMGTGQDLETFIECADILRQNQNIHFLMLGDGVLSGRLKNKVKELSLNNFTFLDYQPYSLMPQIYASSDLSLVPQLKEITDAAIPSKVYRIMACGRTVLALTKPESDLANLIKEAHCGYIVNAGSPDDLSKTILAAEKNRGQVNSMGLSGRKYVEERYSRDHIAEQYHHLILSLTIK</sequence>
<name>A0A5K8A4Y7_9BACT</name>
<dbReference type="Pfam" id="PF13439">
    <property type="entry name" value="Glyco_transf_4"/>
    <property type="match status" value="1"/>
</dbReference>
<dbReference type="CDD" id="cd03794">
    <property type="entry name" value="GT4_WbuB-like"/>
    <property type="match status" value="1"/>
</dbReference>
<gene>
    <name evidence="3" type="ORF">DSCOOX_08230</name>
</gene>
<evidence type="ECO:0000313" key="3">
    <source>
        <dbReference type="EMBL" id="BBO87643.1"/>
    </source>
</evidence>
<dbReference type="Gene3D" id="3.40.50.2000">
    <property type="entry name" value="Glycogen Phosphorylase B"/>
    <property type="match status" value="2"/>
</dbReference>
<dbReference type="RefSeq" id="WP_155309069.1">
    <property type="nucleotide sequence ID" value="NZ_AP021879.1"/>
</dbReference>
<dbReference type="PANTHER" id="PTHR45947:SF3">
    <property type="entry name" value="SULFOQUINOVOSYL TRANSFERASE SQD2"/>
    <property type="match status" value="1"/>
</dbReference>
<dbReference type="SUPFAM" id="SSF53756">
    <property type="entry name" value="UDP-Glycosyltransferase/glycogen phosphorylase"/>
    <property type="match status" value="1"/>
</dbReference>
<dbReference type="InterPro" id="IPR028098">
    <property type="entry name" value="Glyco_trans_4-like_N"/>
</dbReference>
<reference evidence="3 4" key="1">
    <citation type="submission" date="2019-11" db="EMBL/GenBank/DDBJ databases">
        <title>Comparative genomics of hydrocarbon-degrading Desulfosarcina strains.</title>
        <authorList>
            <person name="Watanabe M."/>
            <person name="Kojima H."/>
            <person name="Fukui M."/>
        </authorList>
    </citation>
    <scope>NUCLEOTIDE SEQUENCE [LARGE SCALE GENOMIC DNA]</scope>
    <source>
        <strain evidence="4">oXyS1</strain>
    </source>
</reference>
<dbReference type="Pfam" id="PF00534">
    <property type="entry name" value="Glycos_transf_1"/>
    <property type="match status" value="1"/>
</dbReference>
<dbReference type="Proteomes" id="UP000422108">
    <property type="component" value="Chromosome"/>
</dbReference>
<organism evidence="3 4">
    <name type="scientific">Desulfosarcina ovata subsp. ovata</name>
    <dbReference type="NCBI Taxonomy" id="2752305"/>
    <lineage>
        <taxon>Bacteria</taxon>
        <taxon>Pseudomonadati</taxon>
        <taxon>Thermodesulfobacteriota</taxon>
        <taxon>Desulfobacteria</taxon>
        <taxon>Desulfobacterales</taxon>
        <taxon>Desulfosarcinaceae</taxon>
        <taxon>Desulfosarcina</taxon>
    </lineage>
</organism>
<dbReference type="GO" id="GO:0016758">
    <property type="term" value="F:hexosyltransferase activity"/>
    <property type="evidence" value="ECO:0007669"/>
    <property type="project" value="TreeGrafter"/>
</dbReference>
<proteinExistence type="predicted"/>
<dbReference type="InterPro" id="IPR001296">
    <property type="entry name" value="Glyco_trans_1"/>
</dbReference>